<gene>
    <name evidence="1" type="ORF">DERYTH_LOCUS21594</name>
</gene>
<reference evidence="1" key="1">
    <citation type="submission" date="2021-06" db="EMBL/GenBank/DDBJ databases">
        <authorList>
            <person name="Kallberg Y."/>
            <person name="Tangrot J."/>
            <person name="Rosling A."/>
        </authorList>
    </citation>
    <scope>NUCLEOTIDE SEQUENCE</scope>
    <source>
        <strain evidence="1">MA453B</strain>
    </source>
</reference>
<evidence type="ECO:0000313" key="2">
    <source>
        <dbReference type="Proteomes" id="UP000789405"/>
    </source>
</evidence>
<dbReference type="EMBL" id="CAJVPY010027983">
    <property type="protein sequence ID" value="CAG8791924.1"/>
    <property type="molecule type" value="Genomic_DNA"/>
</dbReference>
<evidence type="ECO:0000313" key="1">
    <source>
        <dbReference type="EMBL" id="CAG8791924.1"/>
    </source>
</evidence>
<feature type="non-terminal residue" evidence="1">
    <location>
        <position position="1"/>
    </location>
</feature>
<dbReference type="AlphaFoldDB" id="A0A9N9P562"/>
<dbReference type="Proteomes" id="UP000789405">
    <property type="component" value="Unassembled WGS sequence"/>
</dbReference>
<keyword evidence="2" id="KW-1185">Reference proteome</keyword>
<name>A0A9N9P562_9GLOM</name>
<accession>A0A9N9P562</accession>
<comment type="caution">
    <text evidence="1">The sequence shown here is derived from an EMBL/GenBank/DDBJ whole genome shotgun (WGS) entry which is preliminary data.</text>
</comment>
<organism evidence="1 2">
    <name type="scientific">Dentiscutata erythropus</name>
    <dbReference type="NCBI Taxonomy" id="1348616"/>
    <lineage>
        <taxon>Eukaryota</taxon>
        <taxon>Fungi</taxon>
        <taxon>Fungi incertae sedis</taxon>
        <taxon>Mucoromycota</taxon>
        <taxon>Glomeromycotina</taxon>
        <taxon>Glomeromycetes</taxon>
        <taxon>Diversisporales</taxon>
        <taxon>Gigasporaceae</taxon>
        <taxon>Dentiscutata</taxon>
    </lineage>
</organism>
<sequence length="54" mass="6133">TQDCLLDPEIVSPDNTIQSRDLKVIHVCLTIRYVARIPRKNAKKTNNSNNSLLL</sequence>
<proteinExistence type="predicted"/>
<protein>
    <submittedName>
        <fullName evidence="1">25757_t:CDS:1</fullName>
    </submittedName>
</protein>